<evidence type="ECO:0000256" key="1">
    <source>
        <dbReference type="SAM" id="MobiDB-lite"/>
    </source>
</evidence>
<dbReference type="EMBL" id="JANPWB010000016">
    <property type="protein sequence ID" value="KAJ1080422.1"/>
    <property type="molecule type" value="Genomic_DNA"/>
</dbReference>
<protein>
    <submittedName>
        <fullName evidence="2">Uncharacterized protein</fullName>
    </submittedName>
</protein>
<accession>A0AAV7KPF0</accession>
<dbReference type="Proteomes" id="UP001066276">
    <property type="component" value="Chromosome 12"/>
</dbReference>
<feature type="region of interest" description="Disordered" evidence="1">
    <location>
        <begin position="1"/>
        <end position="61"/>
    </location>
</feature>
<name>A0AAV7KPF0_PLEWA</name>
<organism evidence="2 3">
    <name type="scientific">Pleurodeles waltl</name>
    <name type="common">Iberian ribbed newt</name>
    <dbReference type="NCBI Taxonomy" id="8319"/>
    <lineage>
        <taxon>Eukaryota</taxon>
        <taxon>Metazoa</taxon>
        <taxon>Chordata</taxon>
        <taxon>Craniata</taxon>
        <taxon>Vertebrata</taxon>
        <taxon>Euteleostomi</taxon>
        <taxon>Amphibia</taxon>
        <taxon>Batrachia</taxon>
        <taxon>Caudata</taxon>
        <taxon>Salamandroidea</taxon>
        <taxon>Salamandridae</taxon>
        <taxon>Pleurodelinae</taxon>
        <taxon>Pleurodeles</taxon>
    </lineage>
</organism>
<gene>
    <name evidence="2" type="ORF">NDU88_000629</name>
</gene>
<keyword evidence="3" id="KW-1185">Reference proteome</keyword>
<comment type="caution">
    <text evidence="2">The sequence shown here is derived from an EMBL/GenBank/DDBJ whole genome shotgun (WGS) entry which is preliminary data.</text>
</comment>
<proteinExistence type="predicted"/>
<sequence>MRSGVQAARSLSPHRRHVSPHIGPQGARAPDRRAGVRGVLHRAAASAGEPPTSGSAERRAPGRHLEFFESAAAGAITAQICRRLVGCVEVVLVVFSISDFDARFLPKELG</sequence>
<reference evidence="2" key="1">
    <citation type="journal article" date="2022" name="bioRxiv">
        <title>Sequencing and chromosome-scale assembly of the giantPleurodeles waltlgenome.</title>
        <authorList>
            <person name="Brown T."/>
            <person name="Elewa A."/>
            <person name="Iarovenko S."/>
            <person name="Subramanian E."/>
            <person name="Araus A.J."/>
            <person name="Petzold A."/>
            <person name="Susuki M."/>
            <person name="Suzuki K.-i.T."/>
            <person name="Hayashi T."/>
            <person name="Toyoda A."/>
            <person name="Oliveira C."/>
            <person name="Osipova E."/>
            <person name="Leigh N.D."/>
            <person name="Simon A."/>
            <person name="Yun M.H."/>
        </authorList>
    </citation>
    <scope>NUCLEOTIDE SEQUENCE</scope>
    <source>
        <strain evidence="2">20211129_DDA</strain>
        <tissue evidence="2">Liver</tissue>
    </source>
</reference>
<evidence type="ECO:0000313" key="3">
    <source>
        <dbReference type="Proteomes" id="UP001066276"/>
    </source>
</evidence>
<evidence type="ECO:0000313" key="2">
    <source>
        <dbReference type="EMBL" id="KAJ1080422.1"/>
    </source>
</evidence>
<dbReference type="AlphaFoldDB" id="A0AAV7KPF0"/>